<dbReference type="Pfam" id="PF05158">
    <property type="entry name" value="RNA_pol_Rpc34"/>
    <property type="match status" value="1"/>
</dbReference>
<keyword evidence="3 7" id="KW-0240">DNA-directed RNA polymerase</keyword>
<reference evidence="7 8" key="1">
    <citation type="journal article" date="2011" name="Proc. Natl. Acad. Sci. U.S.A.">
        <title>Genome and transcriptome analyses of the mountain pine beetle-fungal symbiont Grosmannia clavigera, a lodgepole pine pathogen.</title>
        <authorList>
            <person name="DiGuistini S."/>
            <person name="Wang Y."/>
            <person name="Liao N.Y."/>
            <person name="Taylor G."/>
            <person name="Tanguay P."/>
            <person name="Feau N."/>
            <person name="Henrissat B."/>
            <person name="Chan S.K."/>
            <person name="Hesse-Orce U."/>
            <person name="Alamouti S.M."/>
            <person name="Tsui C.K.M."/>
            <person name="Docking R.T."/>
            <person name="Levasseur A."/>
            <person name="Haridas S."/>
            <person name="Robertson G."/>
            <person name="Birol I."/>
            <person name="Holt R.A."/>
            <person name="Marra M.A."/>
            <person name="Hamelin R.C."/>
            <person name="Hirst M."/>
            <person name="Jones S.J.M."/>
            <person name="Bohlmann J."/>
            <person name="Breuil C."/>
        </authorList>
    </citation>
    <scope>NUCLEOTIDE SEQUENCE [LARGE SCALE GENOMIC DNA]</scope>
    <source>
        <strain evidence="8">kw1407 / UAMH 11150</strain>
    </source>
</reference>
<evidence type="ECO:0000256" key="4">
    <source>
        <dbReference type="ARBA" id="ARBA00023163"/>
    </source>
</evidence>
<dbReference type="HOGENOM" id="CLU_033661_0_2_1"/>
<dbReference type="RefSeq" id="XP_014173522.1">
    <property type="nucleotide sequence ID" value="XM_014318047.1"/>
</dbReference>
<comment type="subcellular location">
    <subcellularLocation>
        <location evidence="1">Nucleus</location>
    </subcellularLocation>
</comment>
<dbReference type="Gene3D" id="1.10.10.10">
    <property type="entry name" value="Winged helix-like DNA-binding domain superfamily/Winged helix DNA-binding domain"/>
    <property type="match status" value="1"/>
</dbReference>
<feature type="region of interest" description="Disordered" evidence="6">
    <location>
        <begin position="366"/>
        <end position="389"/>
    </location>
</feature>
<feature type="region of interest" description="Disordered" evidence="6">
    <location>
        <begin position="204"/>
        <end position="289"/>
    </location>
</feature>
<comment type="similarity">
    <text evidence="2">Belongs to the eukaryotic RPC34/RPC39 RNA polymerase subunit family.</text>
</comment>
<dbReference type="STRING" id="655863.F0XCW0"/>
<dbReference type="SUPFAM" id="SSF46785">
    <property type="entry name" value="Winged helix' DNA-binding domain"/>
    <property type="match status" value="1"/>
</dbReference>
<dbReference type="InterPro" id="IPR036388">
    <property type="entry name" value="WH-like_DNA-bd_sf"/>
</dbReference>
<evidence type="ECO:0000313" key="7">
    <source>
        <dbReference type="EMBL" id="EFX04040.1"/>
    </source>
</evidence>
<dbReference type="InParanoid" id="F0XCW0"/>
<dbReference type="InterPro" id="IPR007832">
    <property type="entry name" value="RNA_pol_Rpc34"/>
</dbReference>
<dbReference type="eggNOG" id="KOG3233">
    <property type="taxonomic scope" value="Eukaryota"/>
</dbReference>
<protein>
    <submittedName>
        <fullName evidence="7">DNA-directed RNA polymerase 3 subunit</fullName>
    </submittedName>
</protein>
<evidence type="ECO:0000256" key="6">
    <source>
        <dbReference type="SAM" id="MobiDB-lite"/>
    </source>
</evidence>
<accession>F0XCW0</accession>
<dbReference type="EMBL" id="GL629765">
    <property type="protein sequence ID" value="EFX04040.1"/>
    <property type="molecule type" value="Genomic_DNA"/>
</dbReference>
<dbReference type="OrthoDB" id="613763at2759"/>
<name>F0XCW0_GROCL</name>
<evidence type="ECO:0000313" key="8">
    <source>
        <dbReference type="Proteomes" id="UP000007796"/>
    </source>
</evidence>
<feature type="compositionally biased region" description="Low complexity" evidence="6">
    <location>
        <begin position="231"/>
        <end position="253"/>
    </location>
</feature>
<proteinExistence type="inferred from homology"/>
<sequence length="453" mass="49448">MASFRGASEDPTKFELLRDALYQAVVDNGSESRLWNQKELLDLDVIPEQNLVVLMKAVQALCQDFLFKAMNDSRAGLCWRYRPAVDAAKYKQLNQDQIMVYELIDDAGADGIWARSLKHRLNMHDSVLKQCIKHLEVKGYIRDMKSVENIGKKMYIKATLRPSERATGGPWYTDDTFDEAFIDQLQRVVFDLIRDRSSYLSRHGGAISRGGAAGATARQPKKGAIRGGDLAAAGAGASSSSSPAATAKTAAPRGTKRGAEALSTGDDGRPVAHANGQGHIQQRRSRRHQEVLLPMPMGYTEYPTVRHIAELIDQSGITSNTTLGESDVQQIVDVLVYDGLLESVRLPHSHDTGYRALNRSRLAPGSSLQAEENGVPVPLAPGQPQPTLGAPTIRNGFTESPCGLCPVFDLCEDGGPVSPANCEYFNRWLGLEDLQTTAPPMTRDAVGADEIYV</sequence>
<evidence type="ECO:0000256" key="2">
    <source>
        <dbReference type="ARBA" id="ARBA00011038"/>
    </source>
</evidence>
<dbReference type="AlphaFoldDB" id="F0XCW0"/>
<dbReference type="InterPro" id="IPR036390">
    <property type="entry name" value="WH_DNA-bd_sf"/>
</dbReference>
<keyword evidence="5" id="KW-0539">Nucleus</keyword>
<dbReference type="GO" id="GO:0005666">
    <property type="term" value="C:RNA polymerase III complex"/>
    <property type="evidence" value="ECO:0007669"/>
    <property type="project" value="InterPro"/>
</dbReference>
<dbReference type="PANTHER" id="PTHR12780">
    <property type="entry name" value="RNA POLYMERASE III DNA DIRECTED , 39KD SUBUNIT-RELATED"/>
    <property type="match status" value="1"/>
</dbReference>
<evidence type="ECO:0000256" key="3">
    <source>
        <dbReference type="ARBA" id="ARBA00022478"/>
    </source>
</evidence>
<organism evidence="8">
    <name type="scientific">Grosmannia clavigera (strain kw1407 / UAMH 11150)</name>
    <name type="common">Blue stain fungus</name>
    <name type="synonym">Graphiocladiella clavigera</name>
    <dbReference type="NCBI Taxonomy" id="655863"/>
    <lineage>
        <taxon>Eukaryota</taxon>
        <taxon>Fungi</taxon>
        <taxon>Dikarya</taxon>
        <taxon>Ascomycota</taxon>
        <taxon>Pezizomycotina</taxon>
        <taxon>Sordariomycetes</taxon>
        <taxon>Sordariomycetidae</taxon>
        <taxon>Ophiostomatales</taxon>
        <taxon>Ophiostomataceae</taxon>
        <taxon>Leptographium</taxon>
    </lineage>
</organism>
<dbReference type="GeneID" id="25982105"/>
<dbReference type="InterPro" id="IPR016049">
    <property type="entry name" value="RNA_pol_Rpc34-like"/>
</dbReference>
<keyword evidence="8" id="KW-1185">Reference proteome</keyword>
<gene>
    <name evidence="7" type="ORF">CMQ_968</name>
</gene>
<evidence type="ECO:0000256" key="1">
    <source>
        <dbReference type="ARBA" id="ARBA00004123"/>
    </source>
</evidence>
<keyword evidence="4" id="KW-0804">Transcription</keyword>
<dbReference type="GO" id="GO:0006383">
    <property type="term" value="P:transcription by RNA polymerase III"/>
    <property type="evidence" value="ECO:0007669"/>
    <property type="project" value="InterPro"/>
</dbReference>
<evidence type="ECO:0000256" key="5">
    <source>
        <dbReference type="ARBA" id="ARBA00023242"/>
    </source>
</evidence>
<dbReference type="Proteomes" id="UP000007796">
    <property type="component" value="Unassembled WGS sequence"/>
</dbReference>